<dbReference type="InterPro" id="IPR004367">
    <property type="entry name" value="Cyclin_C-dom"/>
</dbReference>
<dbReference type="AlphaFoldDB" id="A0A068RTN5"/>
<feature type="region of interest" description="Disordered" evidence="5">
    <location>
        <begin position="1042"/>
        <end position="1065"/>
    </location>
</feature>
<dbReference type="GO" id="GO:0005737">
    <property type="term" value="C:cytoplasm"/>
    <property type="evidence" value="ECO:0007669"/>
    <property type="project" value="TreeGrafter"/>
</dbReference>
<evidence type="ECO:0000313" key="7">
    <source>
        <dbReference type="EMBL" id="CDH52972.1"/>
    </source>
</evidence>
<dbReference type="Pfam" id="PF07714">
    <property type="entry name" value="PK_Tyr_Ser-Thr"/>
    <property type="match status" value="1"/>
</dbReference>
<feature type="region of interest" description="Disordered" evidence="5">
    <location>
        <begin position="1105"/>
        <end position="1155"/>
    </location>
</feature>
<dbReference type="PANTHER" id="PTHR12984">
    <property type="entry name" value="SCY1-RELATED S/T PROTEIN KINASE-LIKE"/>
    <property type="match status" value="1"/>
</dbReference>
<dbReference type="SUPFAM" id="SSF48371">
    <property type="entry name" value="ARM repeat"/>
    <property type="match status" value="1"/>
</dbReference>
<dbReference type="Gene3D" id="1.10.472.10">
    <property type="entry name" value="Cyclin-like"/>
    <property type="match status" value="2"/>
</dbReference>
<dbReference type="Gene3D" id="1.25.10.10">
    <property type="entry name" value="Leucine-rich Repeat Variant"/>
    <property type="match status" value="1"/>
</dbReference>
<reference evidence="7" key="1">
    <citation type="submission" date="2013-08" db="EMBL/GenBank/DDBJ databases">
        <title>Gene expansion shapes genome architecture in the human pathogen Lichtheimia corymbifera: an evolutionary genomics analysis in the ancient terrestrial Mucorales (Mucoromycotina).</title>
        <authorList>
            <person name="Schwartze V.U."/>
            <person name="Winter S."/>
            <person name="Shelest E."/>
            <person name="Marcet-Houben M."/>
            <person name="Horn F."/>
            <person name="Wehner S."/>
            <person name="Hoffmann K."/>
            <person name="Riege K."/>
            <person name="Sammeth M."/>
            <person name="Nowrousian M."/>
            <person name="Valiante V."/>
            <person name="Linde J."/>
            <person name="Jacobsen I.D."/>
            <person name="Marz M."/>
            <person name="Brakhage A.A."/>
            <person name="Gabaldon T."/>
            <person name="Bocker S."/>
            <person name="Voigt K."/>
        </authorList>
    </citation>
    <scope>NUCLEOTIDE SEQUENCE [LARGE SCALE GENOMIC DNA]</scope>
    <source>
        <strain evidence="7">FSU 9682</strain>
    </source>
</reference>
<name>A0A068RTN5_9FUNG</name>
<feature type="compositionally biased region" description="Basic residues" evidence="5">
    <location>
        <begin position="1259"/>
        <end position="1269"/>
    </location>
</feature>
<feature type="compositionally biased region" description="Polar residues" evidence="5">
    <location>
        <begin position="1221"/>
        <end position="1233"/>
    </location>
</feature>
<evidence type="ECO:0000256" key="3">
    <source>
        <dbReference type="ARBA" id="ARBA00023127"/>
    </source>
</evidence>
<dbReference type="EMBL" id="CBTN010000015">
    <property type="protein sequence ID" value="CDH52972.1"/>
    <property type="molecule type" value="Genomic_DNA"/>
</dbReference>
<feature type="compositionally biased region" description="Basic and acidic residues" evidence="5">
    <location>
        <begin position="1234"/>
        <end position="1258"/>
    </location>
</feature>
<dbReference type="GO" id="GO:0005524">
    <property type="term" value="F:ATP binding"/>
    <property type="evidence" value="ECO:0007669"/>
    <property type="project" value="InterPro"/>
</dbReference>
<dbReference type="InterPro" id="IPR001245">
    <property type="entry name" value="Ser-Thr/Tyr_kinase_cat_dom"/>
</dbReference>
<feature type="domain" description="Protein kinase" evidence="6">
    <location>
        <begin position="500"/>
        <end position="768"/>
    </location>
</feature>
<dbReference type="SUPFAM" id="SSF47954">
    <property type="entry name" value="Cyclin-like"/>
    <property type="match status" value="2"/>
</dbReference>
<feature type="region of interest" description="Disordered" evidence="5">
    <location>
        <begin position="93"/>
        <end position="115"/>
    </location>
</feature>
<dbReference type="PANTHER" id="PTHR12984:SF3">
    <property type="entry name" value="N-TERMINAL KINASE-LIKE PROTEIN"/>
    <property type="match status" value="1"/>
</dbReference>
<keyword evidence="3" id="KW-0195">Cyclin</keyword>
<dbReference type="Proteomes" id="UP000027586">
    <property type="component" value="Unassembled WGS sequence"/>
</dbReference>
<dbReference type="SMART" id="SM01332">
    <property type="entry name" value="Cyclin_C"/>
    <property type="match status" value="1"/>
</dbReference>
<evidence type="ECO:0000256" key="4">
    <source>
        <dbReference type="ARBA" id="ARBA00023306"/>
    </source>
</evidence>
<evidence type="ECO:0000256" key="1">
    <source>
        <dbReference type="ARBA" id="ARBA00006955"/>
    </source>
</evidence>
<dbReference type="PROSITE" id="PS50011">
    <property type="entry name" value="PROTEIN_KINASE_DOM"/>
    <property type="match status" value="1"/>
</dbReference>
<feature type="region of interest" description="Disordered" evidence="5">
    <location>
        <begin position="136"/>
        <end position="170"/>
    </location>
</feature>
<dbReference type="InterPro" id="IPR011989">
    <property type="entry name" value="ARM-like"/>
</dbReference>
<proteinExistence type="inferred from homology"/>
<keyword evidence="4" id="KW-0131">Cell cycle</keyword>
<dbReference type="InterPro" id="IPR011009">
    <property type="entry name" value="Kinase-like_dom_sf"/>
</dbReference>
<feature type="region of interest" description="Disordered" evidence="5">
    <location>
        <begin position="1202"/>
        <end position="1269"/>
    </location>
</feature>
<dbReference type="GO" id="GO:0016538">
    <property type="term" value="F:cyclin-dependent protein serine/threonine kinase regulator activity"/>
    <property type="evidence" value="ECO:0007669"/>
    <property type="project" value="UniProtKB-ARBA"/>
</dbReference>
<protein>
    <submittedName>
        <fullName evidence="7">Protein kinase family protein</fullName>
    </submittedName>
</protein>
<feature type="region of interest" description="Disordered" evidence="5">
    <location>
        <begin position="62"/>
        <end position="81"/>
    </location>
</feature>
<dbReference type="InterPro" id="IPR016024">
    <property type="entry name" value="ARM-type_fold"/>
</dbReference>
<accession>A0A068RTN5</accession>
<dbReference type="GO" id="GO:0044772">
    <property type="term" value="P:mitotic cell cycle phase transition"/>
    <property type="evidence" value="ECO:0007669"/>
    <property type="project" value="UniProtKB-ARBA"/>
</dbReference>
<dbReference type="Pfam" id="PF00134">
    <property type="entry name" value="Cyclin_N"/>
    <property type="match status" value="1"/>
</dbReference>
<keyword evidence="7" id="KW-0808">Transferase</keyword>
<dbReference type="STRING" id="1263082.A0A068RTN5"/>
<dbReference type="InterPro" id="IPR036915">
    <property type="entry name" value="Cyclin-like_sf"/>
</dbReference>
<dbReference type="InterPro" id="IPR006671">
    <property type="entry name" value="Cyclin_N"/>
</dbReference>
<feature type="compositionally biased region" description="Polar residues" evidence="5">
    <location>
        <begin position="71"/>
        <end position="80"/>
    </location>
</feature>
<dbReference type="Gene3D" id="3.30.200.20">
    <property type="entry name" value="Phosphorylase Kinase, domain 1"/>
    <property type="match status" value="1"/>
</dbReference>
<dbReference type="CDD" id="cd20512">
    <property type="entry name" value="CYCLIN_CLBs_yeast_rpt2"/>
    <property type="match status" value="1"/>
</dbReference>
<evidence type="ECO:0000313" key="8">
    <source>
        <dbReference type="Proteomes" id="UP000027586"/>
    </source>
</evidence>
<dbReference type="SMART" id="SM00385">
    <property type="entry name" value="CYCLIN"/>
    <property type="match status" value="2"/>
</dbReference>
<comment type="similarity">
    <text evidence="1">Belongs to the cyclin family. Cyclin AB subfamily.</text>
</comment>
<dbReference type="GO" id="GO:0051301">
    <property type="term" value="P:cell division"/>
    <property type="evidence" value="ECO:0007669"/>
    <property type="project" value="UniProtKB-KW"/>
</dbReference>
<dbReference type="Pfam" id="PF02984">
    <property type="entry name" value="Cyclin_C"/>
    <property type="match status" value="1"/>
</dbReference>
<feature type="compositionally biased region" description="Low complexity" evidence="5">
    <location>
        <begin position="148"/>
        <end position="160"/>
    </location>
</feature>
<keyword evidence="7" id="KW-0418">Kinase</keyword>
<feature type="region of interest" description="Disordered" evidence="5">
    <location>
        <begin position="1"/>
        <end position="54"/>
    </location>
</feature>
<sequence length="1269" mass="142469">MENQGLTLRRRDLREKDNVDKENAPVRSLGGRKMESSALSSNKLGLKTQRSALLDKCMNKRKRTLSEKSTNRQNDTQQTNDDVKAFLDDNAERYKSKDQSQQRQQQQHRRQPPLPILPIIVPDHIRHCFASGKYVPPADMTSPTPLQPKSKPSAAAAPVPTIDRSRLSTEDDKQVCDAALAYEVKQETRARQVRLRENNVMDWTDPLLVAEYEEDIFEHLRKSEITTLGSPMYASNDPLENEITWKMRGVLIDWVVEVHYLFQLLPETLFLAVNIIDRFLTKRSVSVGKLQLVGLAALFIATKFEEVAAPRIRDFIFMTDDQNIKEEDLIKAERFVLQVLDYKLCFSNPLNFLRRASKTEDYDLHSRMLSKYFMEISCVDHRFIAVPPSKVAAAALWLSQRMLANGSWTPEIAHLSGYTTSELKPIVRLMLDFLSQPVAHDAFFRKWGSRQLMKASVFVRNWVTHYYKNKKKLTVKTNPIRGGQICPLLIDMAFLSGFVRSGLSLLGKESASFPYSVGAKVEWFDEHSIWSLHQGTKKEDGSNVSIFMFDCNKQPDKVQLARNAFKRMRTMRHPDLLRYVDGIETEQAIMFVTDPVEPLSNQLNQNPNDLLLLWGLYKVANALKFLNCDCDMVHGNVNVSSIFTNDAGEWKLGGFEVLSSMKEESPFIMSLGGITPKAHQYMTPEVKKSGWTVIKNIPTTATDSYHLGCLIYETYNHHFDSTEKLLSHRGNIPTSMYSVYRELLSTSPGSRADAGTFLDEGVRPGSFFTNDFIGFNVFLENISIKEQREKEAFFNQLDNSIDTFPTEFATHKILPELLKAFEFGSGGAKALNAILKIGQHLDTEQYAKMLVEPIVRMFASPDRAIRISLLENMPKFIDHIPNKTVTNQVFPNVATGFTDTVPIIREQTIKSILYLVPKLSERVINYDLLKYLAKLQVDEEPGIRTNTTICLGKIARNLSDATRKKILVPAFTRGLRDGFHHARIAALMALMATVDTYDIQECSSRIVPAISLVLIDKEKSVRTQAFKTIQAFISRIEEYASTMPEEAPPPPQSSSPSTVGASNGDAAAANAQVGSLSMSGVFGEATKGLAGWAVSSIGARFGTPSGEIADAGQTPTYEPYRDSSTPPQPSSDSVTRLSNTTQPRSTTPLRDMNGWDDDNIMDNFDNADGDGWEPLDTLVTNEPEPITSVVPDTIKPANAVSSFGASTDSPGIRKAGEPFKLSSTTSQAKSSVLSKDEKRAEMERRREERRQRMAELREKKKGGIGAKKI</sequence>
<comment type="caution">
    <text evidence="7">The sequence shown here is derived from an EMBL/GenBank/DDBJ whole genome shotgun (WGS) entry which is preliminary data.</text>
</comment>
<feature type="compositionally biased region" description="Polar residues" evidence="5">
    <location>
        <begin position="37"/>
        <end position="51"/>
    </location>
</feature>
<dbReference type="FunFam" id="1.10.472.10:FF:000005">
    <property type="entry name" value="G2/mitotic-specific cyclin B"/>
    <property type="match status" value="1"/>
</dbReference>
<dbReference type="PROSITE" id="PS00292">
    <property type="entry name" value="CYCLINS"/>
    <property type="match status" value="1"/>
</dbReference>
<dbReference type="OrthoDB" id="447103at2759"/>
<feature type="compositionally biased region" description="Low complexity" evidence="5">
    <location>
        <begin position="1054"/>
        <end position="1065"/>
    </location>
</feature>
<dbReference type="VEuPathDB" id="FungiDB:LCOR_04389.1"/>
<dbReference type="InterPro" id="IPR013763">
    <property type="entry name" value="Cyclin-like_dom"/>
</dbReference>
<feature type="compositionally biased region" description="Low complexity" evidence="5">
    <location>
        <begin position="1122"/>
        <end position="1133"/>
    </location>
</feature>
<keyword evidence="2" id="KW-0132">Cell division</keyword>
<dbReference type="Gene3D" id="1.10.510.10">
    <property type="entry name" value="Transferase(Phosphotransferase) domain 1"/>
    <property type="match status" value="1"/>
</dbReference>
<dbReference type="InterPro" id="IPR048258">
    <property type="entry name" value="Cyclins_cyclin-box"/>
</dbReference>
<evidence type="ECO:0000259" key="6">
    <source>
        <dbReference type="PROSITE" id="PS50011"/>
    </source>
</evidence>
<dbReference type="GO" id="GO:0006409">
    <property type="term" value="P:tRNA export from nucleus"/>
    <property type="evidence" value="ECO:0007669"/>
    <property type="project" value="TreeGrafter"/>
</dbReference>
<evidence type="ECO:0000256" key="5">
    <source>
        <dbReference type="SAM" id="MobiDB-lite"/>
    </source>
</evidence>
<dbReference type="InterPro" id="IPR051177">
    <property type="entry name" value="CIK-Related_Protein"/>
</dbReference>
<dbReference type="InterPro" id="IPR000719">
    <property type="entry name" value="Prot_kinase_dom"/>
</dbReference>
<organism evidence="7 8">
    <name type="scientific">Lichtheimia corymbifera JMRC:FSU:9682</name>
    <dbReference type="NCBI Taxonomy" id="1263082"/>
    <lineage>
        <taxon>Eukaryota</taxon>
        <taxon>Fungi</taxon>
        <taxon>Fungi incertae sedis</taxon>
        <taxon>Mucoromycota</taxon>
        <taxon>Mucoromycotina</taxon>
        <taxon>Mucoromycetes</taxon>
        <taxon>Mucorales</taxon>
        <taxon>Lichtheimiaceae</taxon>
        <taxon>Lichtheimia</taxon>
    </lineage>
</organism>
<dbReference type="GO" id="GO:0004672">
    <property type="term" value="F:protein kinase activity"/>
    <property type="evidence" value="ECO:0007669"/>
    <property type="project" value="InterPro"/>
</dbReference>
<feature type="compositionally biased region" description="Basic and acidic residues" evidence="5">
    <location>
        <begin position="9"/>
        <end position="24"/>
    </location>
</feature>
<keyword evidence="8" id="KW-1185">Reference proteome</keyword>
<dbReference type="FunFam" id="1.10.472.10:FF:000001">
    <property type="entry name" value="G2/mitotic-specific cyclin"/>
    <property type="match status" value="1"/>
</dbReference>
<gene>
    <name evidence="7" type="ORF">LCOR_04389.1</name>
</gene>
<dbReference type="SUPFAM" id="SSF56112">
    <property type="entry name" value="Protein kinase-like (PK-like)"/>
    <property type="match status" value="1"/>
</dbReference>
<feature type="compositionally biased region" description="Polar residues" evidence="5">
    <location>
        <begin position="1134"/>
        <end position="1148"/>
    </location>
</feature>
<evidence type="ECO:0000256" key="2">
    <source>
        <dbReference type="ARBA" id="ARBA00022618"/>
    </source>
</evidence>